<sequence length="598" mass="67290">MAYIFSSNSRQRPSSVPIHKYDLSNFGTTLPFPSKPMLRELEQILTDVKATIKKNTLKLIDCFVDLAFDFVDQPLLPSQANFAPVEELEEGIDVTNIEGIIPDDFPQGVYIRNGPNPLFGGYKSAISMFGKSSHTWIEGEGMLHALYFSKLSCGNRTIFYKNKYVQSETFRHESARKKPAFLPAIEGDAPAVFSALMLNLLRYGTVDKHLSNTNVFEHSGRFYATAENHAPQEIDVMTLETIGKWDLHGAWDRPFTSHPKKVPSTGELVVFGVCAQKPYIKLGVISADGKKIIHEADLKFNRCTLCHDIGITERYNVITDFPLTIDINRLMTGGPLIKYEKEGYARIGVMPRYGDFDSVRWFEIEPCAAFHMINCYEDGNEIVVMACKARGSIIPGPEFGSNKFDWFSRGFKHIRSINTSHKDSQDGAFFSRVYEWRLNVQSVEVKGRYLTGTEFSMDFPIIKEKLTGLRNKYGYTQVIDSTASSISGMAKYGGLAKLYFAETELELSLTDKHPEELIKVEYHKFPVNTFCSGASFVPKSGGIDEDDGYIIAYVHNERTNISQAYVIDAKRFSSDPISKITLPTRVPYGFHGAFLSAC</sequence>
<evidence type="ECO:0000313" key="7">
    <source>
        <dbReference type="Proteomes" id="UP001630127"/>
    </source>
</evidence>
<organism evidence="6 7">
    <name type="scientific">Cinchona calisaya</name>
    <dbReference type="NCBI Taxonomy" id="153742"/>
    <lineage>
        <taxon>Eukaryota</taxon>
        <taxon>Viridiplantae</taxon>
        <taxon>Streptophyta</taxon>
        <taxon>Embryophyta</taxon>
        <taxon>Tracheophyta</taxon>
        <taxon>Spermatophyta</taxon>
        <taxon>Magnoliopsida</taxon>
        <taxon>eudicotyledons</taxon>
        <taxon>Gunneridae</taxon>
        <taxon>Pentapetalae</taxon>
        <taxon>asterids</taxon>
        <taxon>lamiids</taxon>
        <taxon>Gentianales</taxon>
        <taxon>Rubiaceae</taxon>
        <taxon>Cinchonoideae</taxon>
        <taxon>Cinchoneae</taxon>
        <taxon>Cinchona</taxon>
    </lineage>
</organism>
<protein>
    <submittedName>
        <fullName evidence="6">Uncharacterized protein</fullName>
    </submittedName>
</protein>
<feature type="binding site" evidence="5">
    <location>
        <position position="371"/>
    </location>
    <ligand>
        <name>Fe cation</name>
        <dbReference type="ChEBI" id="CHEBI:24875"/>
        <note>catalytic</note>
    </ligand>
</feature>
<feature type="binding site" evidence="5">
    <location>
        <position position="591"/>
    </location>
    <ligand>
        <name>Fe cation</name>
        <dbReference type="ChEBI" id="CHEBI:24875"/>
        <note>catalytic</note>
    </ligand>
</feature>
<dbReference type="InterPro" id="IPR004294">
    <property type="entry name" value="Carotenoid_Oase"/>
</dbReference>
<comment type="cofactor">
    <cofactor evidence="5">
        <name>Fe(2+)</name>
        <dbReference type="ChEBI" id="CHEBI:29033"/>
    </cofactor>
    <text evidence="5">Binds 1 Fe(2+) ion per subunit.</text>
</comment>
<evidence type="ECO:0000256" key="4">
    <source>
        <dbReference type="ARBA" id="ARBA00023004"/>
    </source>
</evidence>
<keyword evidence="7" id="KW-1185">Reference proteome</keyword>
<evidence type="ECO:0000256" key="5">
    <source>
        <dbReference type="PIRSR" id="PIRSR604294-1"/>
    </source>
</evidence>
<dbReference type="PANTHER" id="PTHR10543:SF142">
    <property type="entry name" value="OS06G0162550 PROTEIN"/>
    <property type="match status" value="1"/>
</dbReference>
<reference evidence="6 7" key="1">
    <citation type="submission" date="2024-11" db="EMBL/GenBank/DDBJ databases">
        <title>A near-complete genome assembly of Cinchona calisaya.</title>
        <authorList>
            <person name="Lian D.C."/>
            <person name="Zhao X.W."/>
            <person name="Wei L."/>
        </authorList>
    </citation>
    <scope>NUCLEOTIDE SEQUENCE [LARGE SCALE GENOMIC DNA]</scope>
    <source>
        <tissue evidence="6">Nenye</tissue>
    </source>
</reference>
<proteinExistence type="inferred from homology"/>
<dbReference type="GO" id="GO:0051213">
    <property type="term" value="F:dioxygenase activity"/>
    <property type="evidence" value="ECO:0007669"/>
    <property type="project" value="UniProtKB-KW"/>
</dbReference>
<comment type="similarity">
    <text evidence="1">Belongs to the carotenoid oxygenase family.</text>
</comment>
<gene>
    <name evidence="6" type="ORF">ACH5RR_039670</name>
</gene>
<dbReference type="GO" id="GO:0046872">
    <property type="term" value="F:metal ion binding"/>
    <property type="evidence" value="ECO:0007669"/>
    <property type="project" value="UniProtKB-KW"/>
</dbReference>
<accession>A0ABD2XYY2</accession>
<keyword evidence="3" id="KW-0560">Oxidoreductase</keyword>
<keyword evidence="2 5" id="KW-0479">Metal-binding</keyword>
<evidence type="ECO:0000256" key="3">
    <source>
        <dbReference type="ARBA" id="ARBA00022964"/>
    </source>
</evidence>
<dbReference type="EMBL" id="JBJUIK010000016">
    <property type="protein sequence ID" value="KAL3500577.1"/>
    <property type="molecule type" value="Genomic_DNA"/>
</dbReference>
<dbReference type="Proteomes" id="UP001630127">
    <property type="component" value="Unassembled WGS sequence"/>
</dbReference>
<keyword evidence="3" id="KW-0223">Dioxygenase</keyword>
<dbReference type="Pfam" id="PF03055">
    <property type="entry name" value="RPE65"/>
    <property type="match status" value="1"/>
</dbReference>
<evidence type="ECO:0000256" key="2">
    <source>
        <dbReference type="ARBA" id="ARBA00022723"/>
    </source>
</evidence>
<evidence type="ECO:0000313" key="6">
    <source>
        <dbReference type="EMBL" id="KAL3500577.1"/>
    </source>
</evidence>
<dbReference type="AlphaFoldDB" id="A0ABD2XYY2"/>
<feature type="binding site" evidence="5">
    <location>
        <position position="258"/>
    </location>
    <ligand>
        <name>Fe cation</name>
        <dbReference type="ChEBI" id="CHEBI:24875"/>
        <note>catalytic</note>
    </ligand>
</feature>
<evidence type="ECO:0000256" key="1">
    <source>
        <dbReference type="ARBA" id="ARBA00006787"/>
    </source>
</evidence>
<feature type="binding site" evidence="5">
    <location>
        <position position="307"/>
    </location>
    <ligand>
        <name>Fe cation</name>
        <dbReference type="ChEBI" id="CHEBI:24875"/>
        <note>catalytic</note>
    </ligand>
</feature>
<comment type="caution">
    <text evidence="6">The sequence shown here is derived from an EMBL/GenBank/DDBJ whole genome shotgun (WGS) entry which is preliminary data.</text>
</comment>
<keyword evidence="4 5" id="KW-0408">Iron</keyword>
<dbReference type="PANTHER" id="PTHR10543">
    <property type="entry name" value="BETA-CAROTENE DIOXYGENASE"/>
    <property type="match status" value="1"/>
</dbReference>
<name>A0ABD2XYY2_9GENT</name>